<dbReference type="AlphaFoldDB" id="A0A498KUJ5"/>
<protein>
    <submittedName>
        <fullName evidence="2">Uncharacterized protein</fullName>
    </submittedName>
</protein>
<proteinExistence type="predicted"/>
<organism evidence="2 3">
    <name type="scientific">Malus domestica</name>
    <name type="common">Apple</name>
    <name type="synonym">Pyrus malus</name>
    <dbReference type="NCBI Taxonomy" id="3750"/>
    <lineage>
        <taxon>Eukaryota</taxon>
        <taxon>Viridiplantae</taxon>
        <taxon>Streptophyta</taxon>
        <taxon>Embryophyta</taxon>
        <taxon>Tracheophyta</taxon>
        <taxon>Spermatophyta</taxon>
        <taxon>Magnoliopsida</taxon>
        <taxon>eudicotyledons</taxon>
        <taxon>Gunneridae</taxon>
        <taxon>Pentapetalae</taxon>
        <taxon>rosids</taxon>
        <taxon>fabids</taxon>
        <taxon>Rosales</taxon>
        <taxon>Rosaceae</taxon>
        <taxon>Amygdaloideae</taxon>
        <taxon>Maleae</taxon>
        <taxon>Malus</taxon>
    </lineage>
</organism>
<dbReference type="EMBL" id="RDQH01000327">
    <property type="protein sequence ID" value="RXI09395.1"/>
    <property type="molecule type" value="Genomic_DNA"/>
</dbReference>
<feature type="region of interest" description="Disordered" evidence="1">
    <location>
        <begin position="1"/>
        <end position="95"/>
    </location>
</feature>
<evidence type="ECO:0000313" key="2">
    <source>
        <dbReference type="EMBL" id="RXI09395.1"/>
    </source>
</evidence>
<sequence>MSNLISNHRAASRRSQTPSPGGSVATISTPNIGTTGVPPVTPLGPTVSTIPTSSTSSVTHPVLSIQWTHRRPWSSEKAQQSGKASSIHGKGSQTSKLALSIDKLASGFMMGKATLTLVCRHA</sequence>
<name>A0A498KUJ5_MALDO</name>
<gene>
    <name evidence="2" type="ORF">DVH24_034012</name>
</gene>
<feature type="compositionally biased region" description="Polar residues" evidence="1">
    <location>
        <begin position="13"/>
        <end position="28"/>
    </location>
</feature>
<evidence type="ECO:0000313" key="3">
    <source>
        <dbReference type="Proteomes" id="UP000290289"/>
    </source>
</evidence>
<evidence type="ECO:0000256" key="1">
    <source>
        <dbReference type="SAM" id="MobiDB-lite"/>
    </source>
</evidence>
<feature type="compositionally biased region" description="Low complexity" evidence="1">
    <location>
        <begin position="29"/>
        <end position="62"/>
    </location>
</feature>
<dbReference type="Proteomes" id="UP000290289">
    <property type="component" value="Chromosome 1"/>
</dbReference>
<comment type="caution">
    <text evidence="2">The sequence shown here is derived from an EMBL/GenBank/DDBJ whole genome shotgun (WGS) entry which is preliminary data.</text>
</comment>
<keyword evidence="3" id="KW-1185">Reference proteome</keyword>
<accession>A0A498KUJ5</accession>
<reference evidence="2 3" key="1">
    <citation type="submission" date="2018-10" db="EMBL/GenBank/DDBJ databases">
        <title>A high-quality apple genome assembly.</title>
        <authorList>
            <person name="Hu J."/>
        </authorList>
    </citation>
    <scope>NUCLEOTIDE SEQUENCE [LARGE SCALE GENOMIC DNA]</scope>
    <source>
        <strain evidence="3">cv. HFTH1</strain>
        <tissue evidence="2">Young leaf</tissue>
    </source>
</reference>